<evidence type="ECO:0000313" key="4">
    <source>
        <dbReference type="Proteomes" id="UP000524450"/>
    </source>
</evidence>
<evidence type="ECO:0000313" key="3">
    <source>
        <dbReference type="Proteomes" id="UP000281118"/>
    </source>
</evidence>
<dbReference type="RefSeq" id="WP_126023335.1">
    <property type="nucleotide sequence ID" value="NZ_JACIFZ010000006.1"/>
</dbReference>
<dbReference type="Gene3D" id="3.30.70.100">
    <property type="match status" value="1"/>
</dbReference>
<protein>
    <recommendedName>
        <fullName evidence="5">ABM domain-containing protein</fullName>
    </recommendedName>
</protein>
<name>A0A3S0ZQ05_9BURK</name>
<organism evidence="2 3">
    <name type="scientific">Variovorax guangxiensis</name>
    <dbReference type="NCBI Taxonomy" id="1775474"/>
    <lineage>
        <taxon>Bacteria</taxon>
        <taxon>Pseudomonadati</taxon>
        <taxon>Pseudomonadota</taxon>
        <taxon>Betaproteobacteria</taxon>
        <taxon>Burkholderiales</taxon>
        <taxon>Comamonadaceae</taxon>
        <taxon>Variovorax</taxon>
    </lineage>
</organism>
<proteinExistence type="predicted"/>
<comment type="caution">
    <text evidence="2">The sequence shown here is derived from an EMBL/GenBank/DDBJ whole genome shotgun (WGS) entry which is preliminary data.</text>
</comment>
<gene>
    <name evidence="2" type="ORF">EJP67_19370</name>
    <name evidence="1" type="ORF">GGD71_004832</name>
</gene>
<dbReference type="AlphaFoldDB" id="A0A3S0ZQ05"/>
<evidence type="ECO:0008006" key="5">
    <source>
        <dbReference type="Google" id="ProtNLM"/>
    </source>
</evidence>
<sequence length="113" mass="13069">MFIRCAFFRGRVKPGMEEAFDRHVHEKLVPLWTRFPGALEVRVLRQLESDVSDPELAMVLSIRYASREDIARALESPVRYESREVSKKLFEMFDGTVFHTVFSAEEFALANAS</sequence>
<evidence type="ECO:0000313" key="2">
    <source>
        <dbReference type="EMBL" id="RUR69219.1"/>
    </source>
</evidence>
<dbReference type="InterPro" id="IPR011008">
    <property type="entry name" value="Dimeric_a/b-barrel"/>
</dbReference>
<reference evidence="1 4" key="2">
    <citation type="submission" date="2020-08" db="EMBL/GenBank/DDBJ databases">
        <title>Genomic Encyclopedia of Type Strains, Phase IV (KMG-V): Genome sequencing to study the core and pangenomes of soil and plant-associated prokaryotes.</title>
        <authorList>
            <person name="Whitman W."/>
        </authorList>
    </citation>
    <scope>NUCLEOTIDE SEQUENCE [LARGE SCALE GENOMIC DNA]</scope>
    <source>
        <strain evidence="1 4">34/80</strain>
    </source>
</reference>
<accession>A0A3S0ZQ05</accession>
<dbReference type="EMBL" id="JACIFZ010000006">
    <property type="protein sequence ID" value="MBB4224041.1"/>
    <property type="molecule type" value="Genomic_DNA"/>
</dbReference>
<evidence type="ECO:0000313" key="1">
    <source>
        <dbReference type="EMBL" id="MBB4224041.1"/>
    </source>
</evidence>
<dbReference type="SUPFAM" id="SSF54909">
    <property type="entry name" value="Dimeric alpha+beta barrel"/>
    <property type="match status" value="1"/>
</dbReference>
<dbReference type="Proteomes" id="UP000281118">
    <property type="component" value="Unassembled WGS sequence"/>
</dbReference>
<dbReference type="Proteomes" id="UP000524450">
    <property type="component" value="Unassembled WGS sequence"/>
</dbReference>
<reference evidence="2 3" key="1">
    <citation type="submission" date="2018-12" db="EMBL/GenBank/DDBJ databases">
        <title>The genome sequences of Variovorax guangxiensis DSM 27352.</title>
        <authorList>
            <person name="Gao J."/>
            <person name="Sun J."/>
        </authorList>
    </citation>
    <scope>NUCLEOTIDE SEQUENCE [LARGE SCALE GENOMIC DNA]</scope>
    <source>
        <strain evidence="2 3">DSM 27352</strain>
    </source>
</reference>
<dbReference type="EMBL" id="RXFT01000008">
    <property type="protein sequence ID" value="RUR69219.1"/>
    <property type="molecule type" value="Genomic_DNA"/>
</dbReference>
<dbReference type="OrthoDB" id="8853370at2"/>